<name>A0A3G2UPX4_SPHYA</name>
<evidence type="ECO:0000313" key="1">
    <source>
        <dbReference type="EMBL" id="AYO77287.1"/>
    </source>
</evidence>
<dbReference type="AlphaFoldDB" id="A0A3G2UPX4"/>
<dbReference type="Proteomes" id="UP000280708">
    <property type="component" value="Chromosome"/>
</dbReference>
<proteinExistence type="predicted"/>
<dbReference type="Proteomes" id="UP000515377">
    <property type="component" value="Chromosome"/>
</dbReference>
<reference evidence="1 3" key="1">
    <citation type="submission" date="2018-10" db="EMBL/GenBank/DDBJ databases">
        <title>Characterization and genome analysis of a novel bacterium Sphingobium yanoikuyae SJTF8 capable of degrading PAHs.</title>
        <authorList>
            <person name="Yin C."/>
            <person name="Xiong W."/>
            <person name="Liang R."/>
        </authorList>
    </citation>
    <scope>NUCLEOTIDE SEQUENCE [LARGE SCALE GENOMIC DNA]</scope>
    <source>
        <strain evidence="1 3">SJTF8</strain>
    </source>
</reference>
<protein>
    <submittedName>
        <fullName evidence="1">Uncharacterized protein</fullName>
    </submittedName>
</protein>
<dbReference type="RefSeq" id="WP_122129716.1">
    <property type="nucleotide sequence ID" value="NZ_CP033230.1"/>
</dbReference>
<sequence>MSQTIEARFATRAEAENTVELLVQTHGIERSDIFIAADGPENSVGEEISGGDAAVPLEEERDDAALHSPILVSIDVNDEAKVELIKSALAEAGAD</sequence>
<reference evidence="2 4" key="2">
    <citation type="submission" date="2020-07" db="EMBL/GenBank/DDBJ databases">
        <title>Whole genome sequence of Sphingobium yanoikuyae A3.</title>
        <authorList>
            <person name="Han S.-S."/>
        </authorList>
    </citation>
    <scope>NUCLEOTIDE SEQUENCE [LARGE SCALE GENOMIC DNA]</scope>
    <source>
        <strain evidence="2 4">A3</strain>
    </source>
</reference>
<dbReference type="EMBL" id="CP060122">
    <property type="protein sequence ID" value="QNG48560.1"/>
    <property type="molecule type" value="Genomic_DNA"/>
</dbReference>
<evidence type="ECO:0000313" key="2">
    <source>
        <dbReference type="EMBL" id="QNG48560.1"/>
    </source>
</evidence>
<accession>A0A3G2UPX4</accession>
<organism evidence="1 3">
    <name type="scientific">Sphingobium yanoikuyae</name>
    <name type="common">Sphingomonas yanoikuyae</name>
    <dbReference type="NCBI Taxonomy" id="13690"/>
    <lineage>
        <taxon>Bacteria</taxon>
        <taxon>Pseudomonadati</taxon>
        <taxon>Pseudomonadota</taxon>
        <taxon>Alphaproteobacteria</taxon>
        <taxon>Sphingomonadales</taxon>
        <taxon>Sphingomonadaceae</taxon>
        <taxon>Sphingobium</taxon>
    </lineage>
</organism>
<evidence type="ECO:0000313" key="4">
    <source>
        <dbReference type="Proteomes" id="UP000515377"/>
    </source>
</evidence>
<evidence type="ECO:0000313" key="3">
    <source>
        <dbReference type="Proteomes" id="UP000280708"/>
    </source>
</evidence>
<gene>
    <name evidence="1" type="ORF">EBF16_10535</name>
    <name evidence="2" type="ORF">H3V42_14145</name>
</gene>
<dbReference type="EMBL" id="CP033230">
    <property type="protein sequence ID" value="AYO77287.1"/>
    <property type="molecule type" value="Genomic_DNA"/>
</dbReference>